<dbReference type="PANTHER" id="PTHR30146:SF149">
    <property type="entry name" value="HTH-TYPE TRANSCRIPTIONAL REGULATOR EBGR"/>
    <property type="match status" value="1"/>
</dbReference>
<dbReference type="PRINTS" id="PR00036">
    <property type="entry name" value="HTHLACI"/>
</dbReference>
<dbReference type="Pfam" id="PF00356">
    <property type="entry name" value="LacI"/>
    <property type="match status" value="1"/>
</dbReference>
<evidence type="ECO:0000259" key="4">
    <source>
        <dbReference type="PROSITE" id="PS50932"/>
    </source>
</evidence>
<keyword evidence="2 5" id="KW-0238">DNA-binding</keyword>
<accession>A0AAU8IIC3</accession>
<dbReference type="RefSeq" id="WP_353948988.1">
    <property type="nucleotide sequence ID" value="NZ_CP159510.1"/>
</dbReference>
<dbReference type="CDD" id="cd01544">
    <property type="entry name" value="PBP1_GalR"/>
    <property type="match status" value="1"/>
</dbReference>
<dbReference type="GO" id="GO:0000976">
    <property type="term" value="F:transcription cis-regulatory region binding"/>
    <property type="evidence" value="ECO:0007669"/>
    <property type="project" value="TreeGrafter"/>
</dbReference>
<dbReference type="AlphaFoldDB" id="A0AAU8IIC3"/>
<dbReference type="PANTHER" id="PTHR30146">
    <property type="entry name" value="LACI-RELATED TRANSCRIPTIONAL REPRESSOR"/>
    <property type="match status" value="1"/>
</dbReference>
<dbReference type="SUPFAM" id="SSF47413">
    <property type="entry name" value="lambda repressor-like DNA-binding domains"/>
    <property type="match status" value="1"/>
</dbReference>
<dbReference type="InterPro" id="IPR010982">
    <property type="entry name" value="Lambda_DNA-bd_dom_sf"/>
</dbReference>
<dbReference type="SMART" id="SM00354">
    <property type="entry name" value="HTH_LACI"/>
    <property type="match status" value="1"/>
</dbReference>
<dbReference type="EMBL" id="CP159510">
    <property type="protein sequence ID" value="XCJ17903.1"/>
    <property type="molecule type" value="Genomic_DNA"/>
</dbReference>
<dbReference type="PROSITE" id="PS50932">
    <property type="entry name" value="HTH_LACI_2"/>
    <property type="match status" value="1"/>
</dbReference>
<dbReference type="Gene3D" id="3.40.50.2300">
    <property type="match status" value="2"/>
</dbReference>
<dbReference type="CDD" id="cd01392">
    <property type="entry name" value="HTH_LacI"/>
    <property type="match status" value="1"/>
</dbReference>
<organism evidence="5">
    <name type="scientific">Sporolactobacillus sp. Y61</name>
    <dbReference type="NCBI Taxonomy" id="3160863"/>
    <lineage>
        <taxon>Bacteria</taxon>
        <taxon>Bacillati</taxon>
        <taxon>Bacillota</taxon>
        <taxon>Bacilli</taxon>
        <taxon>Bacillales</taxon>
        <taxon>Sporolactobacillaceae</taxon>
        <taxon>Sporolactobacillus</taxon>
    </lineage>
</organism>
<evidence type="ECO:0000256" key="3">
    <source>
        <dbReference type="ARBA" id="ARBA00023163"/>
    </source>
</evidence>
<dbReference type="Gene3D" id="1.10.260.40">
    <property type="entry name" value="lambda repressor-like DNA-binding domains"/>
    <property type="match status" value="1"/>
</dbReference>
<dbReference type="InterPro" id="IPR000843">
    <property type="entry name" value="HTH_LacI"/>
</dbReference>
<feature type="domain" description="HTH lacI-type" evidence="4">
    <location>
        <begin position="2"/>
        <end position="58"/>
    </location>
</feature>
<dbReference type="InterPro" id="IPR046335">
    <property type="entry name" value="LacI/GalR-like_sensor"/>
</dbReference>
<keyword evidence="1" id="KW-0805">Transcription regulation</keyword>
<name>A0AAU8IIC3_9BACL</name>
<dbReference type="SUPFAM" id="SSF53822">
    <property type="entry name" value="Periplasmic binding protein-like I"/>
    <property type="match status" value="1"/>
</dbReference>
<dbReference type="Pfam" id="PF13377">
    <property type="entry name" value="Peripla_BP_3"/>
    <property type="match status" value="1"/>
</dbReference>
<dbReference type="GO" id="GO:0003700">
    <property type="term" value="F:DNA-binding transcription factor activity"/>
    <property type="evidence" value="ECO:0007669"/>
    <property type="project" value="TreeGrafter"/>
</dbReference>
<evidence type="ECO:0000313" key="5">
    <source>
        <dbReference type="EMBL" id="XCJ17903.1"/>
    </source>
</evidence>
<evidence type="ECO:0000256" key="1">
    <source>
        <dbReference type="ARBA" id="ARBA00023015"/>
    </source>
</evidence>
<proteinExistence type="predicted"/>
<gene>
    <name evidence="5" type="ORF">ABNN70_05375</name>
</gene>
<evidence type="ECO:0000256" key="2">
    <source>
        <dbReference type="ARBA" id="ARBA00023125"/>
    </source>
</evidence>
<reference evidence="5" key="1">
    <citation type="submission" date="2024-06" db="EMBL/GenBank/DDBJ databases">
        <authorList>
            <person name="Fan A."/>
            <person name="Zhang F.Y."/>
            <person name="Zhang L."/>
        </authorList>
    </citation>
    <scope>NUCLEOTIDE SEQUENCE</scope>
    <source>
        <strain evidence="5">Y61</strain>
    </source>
</reference>
<dbReference type="InterPro" id="IPR028082">
    <property type="entry name" value="Peripla_BP_I"/>
</dbReference>
<dbReference type="PROSITE" id="PS00356">
    <property type="entry name" value="HTH_LACI_1"/>
    <property type="match status" value="1"/>
</dbReference>
<protein>
    <submittedName>
        <fullName evidence="5">LacI family DNA-binding transcriptional regulator</fullName>
    </submittedName>
</protein>
<sequence>MATIKDIAHQADVSITTVSRVLNGDETLSVSNQTKEKILKAADRLNYRKHLKKKSKKALRIAVIQWYSEEEEMNDLYYLSLRMHIEKQMDAAGITYFRSFHSLDQRPQHPIDGIIAIGKYSDRQIEQLKAWSSNLCLVDFDRTVLNCDSVVPDFEQATVSVLNYFVKHGHSQIGLLAGEEYFSDHSTAIPDLRLQSFRNFMSSHHLLNEDYCFYGSFSAGSGYAMMRQAIHDLGDRLPTAFFAMNDSIAIGAIKALHEHGIAIPERVSIIGFNDIHLAQFVTPPLSTVKVHTDLMGEAAIKLLEERVLGRRRVTEKVVLATDLVIRKSSR</sequence>
<keyword evidence="3" id="KW-0804">Transcription</keyword>